<dbReference type="EC" id="3.1.1.-" evidence="6"/>
<dbReference type="InterPro" id="IPR004963">
    <property type="entry name" value="PAE/NOTUM"/>
</dbReference>
<dbReference type="PANTHER" id="PTHR21562:SF93">
    <property type="entry name" value="PECTIN ACETYLESTERASE 8"/>
    <property type="match status" value="1"/>
</dbReference>
<keyword evidence="6" id="KW-0964">Secreted</keyword>
<keyword evidence="10" id="KW-1185">Reference proteome</keyword>
<organism evidence="9 10">
    <name type="scientific">Escallonia herrerae</name>
    <dbReference type="NCBI Taxonomy" id="1293975"/>
    <lineage>
        <taxon>Eukaryota</taxon>
        <taxon>Viridiplantae</taxon>
        <taxon>Streptophyta</taxon>
        <taxon>Embryophyta</taxon>
        <taxon>Tracheophyta</taxon>
        <taxon>Spermatophyta</taxon>
        <taxon>Magnoliopsida</taxon>
        <taxon>eudicotyledons</taxon>
        <taxon>Gunneridae</taxon>
        <taxon>Pentapetalae</taxon>
        <taxon>asterids</taxon>
        <taxon>campanulids</taxon>
        <taxon>Escalloniales</taxon>
        <taxon>Escalloniaceae</taxon>
        <taxon>Escallonia</taxon>
    </lineage>
</organism>
<comment type="caution">
    <text evidence="9">The sequence shown here is derived from an EMBL/GenBank/DDBJ whole genome shotgun (WGS) entry which is preliminary data.</text>
</comment>
<dbReference type="Proteomes" id="UP001188597">
    <property type="component" value="Unassembled WGS sequence"/>
</dbReference>
<comment type="similarity">
    <text evidence="3 6">Belongs to the pectinacetylesterase family.</text>
</comment>
<comment type="function">
    <text evidence="1 6">Hydrolyzes acetyl esters in homogalacturonan regions of pectin. In type I primary cell wall, galacturonic acid residues of pectin can be acetylated at the O-2 and O-3 positions. Decreasing the degree of acetylation of pectin gels in vitro alters their physical properties.</text>
</comment>
<evidence type="ECO:0000256" key="6">
    <source>
        <dbReference type="RuleBase" id="RU363114"/>
    </source>
</evidence>
<evidence type="ECO:0000256" key="1">
    <source>
        <dbReference type="ARBA" id="ARBA00003534"/>
    </source>
</evidence>
<evidence type="ECO:0000256" key="4">
    <source>
        <dbReference type="ARBA" id="ARBA00022512"/>
    </source>
</evidence>
<evidence type="ECO:0000256" key="8">
    <source>
        <dbReference type="SAM" id="MobiDB-lite"/>
    </source>
</evidence>
<name>A0AA89AH90_9ASTE</name>
<dbReference type="PANTHER" id="PTHR21562">
    <property type="entry name" value="NOTUM-RELATED"/>
    <property type="match status" value="1"/>
</dbReference>
<feature type="region of interest" description="Disordered" evidence="8">
    <location>
        <begin position="530"/>
        <end position="552"/>
    </location>
</feature>
<dbReference type="EMBL" id="JAVXUP010002390">
    <property type="protein sequence ID" value="KAK3003614.1"/>
    <property type="molecule type" value="Genomic_DNA"/>
</dbReference>
<keyword evidence="6" id="KW-0378">Hydrolase</keyword>
<evidence type="ECO:0000256" key="5">
    <source>
        <dbReference type="ARBA" id="ARBA00023316"/>
    </source>
</evidence>
<evidence type="ECO:0000256" key="2">
    <source>
        <dbReference type="ARBA" id="ARBA00004191"/>
    </source>
</evidence>
<comment type="subcellular location">
    <subcellularLocation>
        <location evidence="2 6">Secreted</location>
        <location evidence="2 6">Cell wall</location>
    </subcellularLocation>
</comment>
<evidence type="ECO:0000313" key="10">
    <source>
        <dbReference type="Proteomes" id="UP001188597"/>
    </source>
</evidence>
<sequence>MILVKAEDSGVNITIVENAVATGAAFHDWNRIFVRYCDGSSFTGDVEEVDPRSAANLPPSCTSKMEPTLCFYAQYVVPQIQTPLFILNSAYDTYQVRVHKNTGQIGYLFIERTIYKLLLYPLPIYGWSEMAMAKALGDWYHDRSGFQHIDFKHDLPQSSTKICWSYFENILFPKVGMLVFLICKNQLITVKFETGIYEEQVKFGQRLLKGGPKSNKGWHSRYFFVGSSDKGKLLFDREWNLYCKDFENPGKPTPNNLTKHIFSHIKLRGGLSIDEPLSEQQLEWARIIPRKPVLAGALTPPPAPTISSAFPTETSRVIPPDHSSQIVEKVSVDEDPIFRPRWTLRCDDVGMSDSQISKQYLVHGVLPRDKEVFQNQTHETFACSFAQAMCMMYVSGSKMLSRFEMARQVTTEEAQQKKEAEEATRRAEKLSKQETDYFAQIETLKRRLERAKRRVAEEVKKAHDQGIYDFLDGNVGDEWLKKRVDDGLEIYELGFAKAKEIFAEHFPDIPLDDFVLPAVISPSRETVLPLEAGDAAASHPPGEGPSGNAPEP</sequence>
<accession>A0AA89AH90</accession>
<feature type="coiled-coil region" evidence="7">
    <location>
        <begin position="406"/>
        <end position="465"/>
    </location>
</feature>
<proteinExistence type="inferred from homology"/>
<keyword evidence="5 6" id="KW-0961">Cell wall biogenesis/degradation</keyword>
<dbReference type="Pfam" id="PF03283">
    <property type="entry name" value="PAE"/>
    <property type="match status" value="2"/>
</dbReference>
<keyword evidence="7" id="KW-0175">Coiled coil</keyword>
<evidence type="ECO:0000256" key="3">
    <source>
        <dbReference type="ARBA" id="ARBA00005784"/>
    </source>
</evidence>
<dbReference type="GO" id="GO:0071555">
    <property type="term" value="P:cell wall organization"/>
    <property type="evidence" value="ECO:0007669"/>
    <property type="project" value="UniProtKB-KW"/>
</dbReference>
<dbReference type="GO" id="GO:0052793">
    <property type="term" value="F:pectin acetylesterase activity"/>
    <property type="evidence" value="ECO:0007669"/>
    <property type="project" value="TreeGrafter"/>
</dbReference>
<evidence type="ECO:0000313" key="9">
    <source>
        <dbReference type="EMBL" id="KAK3003614.1"/>
    </source>
</evidence>
<reference evidence="9" key="1">
    <citation type="submission" date="2022-12" db="EMBL/GenBank/DDBJ databases">
        <title>Draft genome assemblies for two species of Escallonia (Escalloniales).</title>
        <authorList>
            <person name="Chanderbali A."/>
            <person name="Dervinis C."/>
            <person name="Anghel I."/>
            <person name="Soltis D."/>
            <person name="Soltis P."/>
            <person name="Zapata F."/>
        </authorList>
    </citation>
    <scope>NUCLEOTIDE SEQUENCE</scope>
    <source>
        <strain evidence="9">UCBG64.0493</strain>
        <tissue evidence="9">Leaf</tissue>
    </source>
</reference>
<dbReference type="GO" id="GO:0009505">
    <property type="term" value="C:plant-type cell wall"/>
    <property type="evidence" value="ECO:0007669"/>
    <property type="project" value="TreeGrafter"/>
</dbReference>
<keyword evidence="4 6" id="KW-0134">Cell wall</keyword>
<evidence type="ECO:0000256" key="7">
    <source>
        <dbReference type="SAM" id="Coils"/>
    </source>
</evidence>
<gene>
    <name evidence="9" type="ORF">RJ639_019736</name>
</gene>
<dbReference type="AlphaFoldDB" id="A0AA89AH90"/>
<protein>
    <recommendedName>
        <fullName evidence="6">Pectin acetylesterase</fullName>
        <ecNumber evidence="6">3.1.1.-</ecNumber>
    </recommendedName>
</protein>